<accession>A0A8J2N7T5</accession>
<dbReference type="EMBL" id="CAJRGZ010000022">
    <property type="protein sequence ID" value="CAG5169520.1"/>
    <property type="molecule type" value="Genomic_DNA"/>
</dbReference>
<evidence type="ECO:0000313" key="2">
    <source>
        <dbReference type="Proteomes" id="UP000676310"/>
    </source>
</evidence>
<dbReference type="OrthoDB" id="10264507at2759"/>
<protein>
    <submittedName>
        <fullName evidence="1">Uncharacterized protein</fullName>
    </submittedName>
</protein>
<gene>
    <name evidence="1" type="ORF">ALTATR162_LOCUS7043</name>
</gene>
<dbReference type="RefSeq" id="XP_043170604.1">
    <property type="nucleotide sequence ID" value="XM_043314669.1"/>
</dbReference>
<evidence type="ECO:0000313" key="1">
    <source>
        <dbReference type="EMBL" id="CAG5169520.1"/>
    </source>
</evidence>
<sequence length="139" mass="15923">MSSIFCCSSIQGYKNRILSHEPKFQIFMAWASYPKESSAVSSKTAPTSTDITFAVQLVRQTNYGPLDNKRYFITGSDGAFVEVTEQWLVDANFEKLNTFKNFKCATHNKFFELNIYQNNPLNAHHWRADIARPATEIDL</sequence>
<dbReference type="Proteomes" id="UP000676310">
    <property type="component" value="Unassembled WGS sequence"/>
</dbReference>
<keyword evidence="2" id="KW-1185">Reference proteome</keyword>
<reference evidence="1" key="1">
    <citation type="submission" date="2021-05" db="EMBL/GenBank/DDBJ databases">
        <authorList>
            <person name="Stam R."/>
        </authorList>
    </citation>
    <scope>NUCLEOTIDE SEQUENCE</scope>
    <source>
        <strain evidence="1">CS162</strain>
    </source>
</reference>
<dbReference type="GeneID" id="67019000"/>
<proteinExistence type="predicted"/>
<name>A0A8J2N7T5_9PLEO</name>
<comment type="caution">
    <text evidence="1">The sequence shown here is derived from an EMBL/GenBank/DDBJ whole genome shotgun (WGS) entry which is preliminary data.</text>
</comment>
<organism evidence="1 2">
    <name type="scientific">Alternaria atra</name>
    <dbReference type="NCBI Taxonomy" id="119953"/>
    <lineage>
        <taxon>Eukaryota</taxon>
        <taxon>Fungi</taxon>
        <taxon>Dikarya</taxon>
        <taxon>Ascomycota</taxon>
        <taxon>Pezizomycotina</taxon>
        <taxon>Dothideomycetes</taxon>
        <taxon>Pleosporomycetidae</taxon>
        <taxon>Pleosporales</taxon>
        <taxon>Pleosporineae</taxon>
        <taxon>Pleosporaceae</taxon>
        <taxon>Alternaria</taxon>
        <taxon>Alternaria sect. Ulocladioides</taxon>
    </lineage>
</organism>
<dbReference type="AlphaFoldDB" id="A0A8J2N7T5"/>